<dbReference type="Proteomes" id="UP000318571">
    <property type="component" value="Chromosome 8"/>
</dbReference>
<evidence type="ECO:0000313" key="4">
    <source>
        <dbReference type="Proteomes" id="UP000318571"/>
    </source>
</evidence>
<sequence>MVFTPRSTRYQLVLFGANEAAVDFSAKGGDPKHPHVRNVLVCISPWAPSVATAPTLTGYEVRMKNVSSSSGILSTVIAITLTSMFLTVLTYKYKVRMDDVHQLKHGFRGGHLRRTGKFHHHQKHLRQVEIPLARGKHHQRRERHQEENNKNHFDHHGGERADLPVRTKLSSVLGLN</sequence>
<name>A0A553N8S0_TIGCA</name>
<comment type="caution">
    <text evidence="3">The sequence shown here is derived from an EMBL/GenBank/DDBJ whole genome shotgun (WGS) entry which is preliminary data.</text>
</comment>
<evidence type="ECO:0000256" key="2">
    <source>
        <dbReference type="SAM" id="Phobius"/>
    </source>
</evidence>
<gene>
    <name evidence="3" type="ORF">TCAL_17202</name>
</gene>
<feature type="compositionally biased region" description="Basic and acidic residues" evidence="1">
    <location>
        <begin position="143"/>
        <end position="161"/>
    </location>
</feature>
<keyword evidence="2" id="KW-0812">Transmembrane</keyword>
<keyword evidence="2" id="KW-1133">Transmembrane helix</keyword>
<feature type="transmembrane region" description="Helical" evidence="2">
    <location>
        <begin position="72"/>
        <end position="91"/>
    </location>
</feature>
<evidence type="ECO:0000256" key="1">
    <source>
        <dbReference type="SAM" id="MobiDB-lite"/>
    </source>
</evidence>
<dbReference type="AlphaFoldDB" id="A0A553N8S0"/>
<evidence type="ECO:0000313" key="3">
    <source>
        <dbReference type="EMBL" id="TRY61836.1"/>
    </source>
</evidence>
<dbReference type="EMBL" id="VCGU01000459">
    <property type="protein sequence ID" value="TRY61836.1"/>
    <property type="molecule type" value="Genomic_DNA"/>
</dbReference>
<proteinExistence type="predicted"/>
<protein>
    <submittedName>
        <fullName evidence="3">Uncharacterized protein</fullName>
    </submittedName>
</protein>
<accession>A0A553N8S0</accession>
<organism evidence="3 4">
    <name type="scientific">Tigriopus californicus</name>
    <name type="common">Marine copepod</name>
    <dbReference type="NCBI Taxonomy" id="6832"/>
    <lineage>
        <taxon>Eukaryota</taxon>
        <taxon>Metazoa</taxon>
        <taxon>Ecdysozoa</taxon>
        <taxon>Arthropoda</taxon>
        <taxon>Crustacea</taxon>
        <taxon>Multicrustacea</taxon>
        <taxon>Hexanauplia</taxon>
        <taxon>Copepoda</taxon>
        <taxon>Harpacticoida</taxon>
        <taxon>Harpacticidae</taxon>
        <taxon>Tigriopus</taxon>
    </lineage>
</organism>
<reference evidence="3 4" key="1">
    <citation type="journal article" date="2018" name="Nat. Ecol. Evol.">
        <title>Genomic signatures of mitonuclear coevolution across populations of Tigriopus californicus.</title>
        <authorList>
            <person name="Barreto F.S."/>
            <person name="Watson E.T."/>
            <person name="Lima T.G."/>
            <person name="Willett C.S."/>
            <person name="Edmands S."/>
            <person name="Li W."/>
            <person name="Burton R.S."/>
        </authorList>
    </citation>
    <scope>NUCLEOTIDE SEQUENCE [LARGE SCALE GENOMIC DNA]</scope>
    <source>
        <strain evidence="3 4">San Diego</strain>
    </source>
</reference>
<keyword evidence="2" id="KW-0472">Membrane</keyword>
<keyword evidence="4" id="KW-1185">Reference proteome</keyword>
<feature type="region of interest" description="Disordered" evidence="1">
    <location>
        <begin position="132"/>
        <end position="161"/>
    </location>
</feature>